<organism evidence="3 4">
    <name type="scientific">Nocardioides gansuensis</name>
    <dbReference type="NCBI Taxonomy" id="2138300"/>
    <lineage>
        <taxon>Bacteria</taxon>
        <taxon>Bacillati</taxon>
        <taxon>Actinomycetota</taxon>
        <taxon>Actinomycetes</taxon>
        <taxon>Propionibacteriales</taxon>
        <taxon>Nocardioidaceae</taxon>
        <taxon>Nocardioides</taxon>
    </lineage>
</organism>
<proteinExistence type="predicted"/>
<keyword evidence="2" id="KW-0732">Signal</keyword>
<gene>
    <name evidence="3" type="ORF">DDE18_21835</name>
</gene>
<feature type="compositionally biased region" description="Low complexity" evidence="1">
    <location>
        <begin position="274"/>
        <end position="285"/>
    </location>
</feature>
<evidence type="ECO:0000256" key="1">
    <source>
        <dbReference type="SAM" id="MobiDB-lite"/>
    </source>
</evidence>
<keyword evidence="4" id="KW-1185">Reference proteome</keyword>
<dbReference type="PROSITE" id="PS51318">
    <property type="entry name" value="TAT"/>
    <property type="match status" value="1"/>
</dbReference>
<name>A0A2T8F4V5_9ACTN</name>
<dbReference type="EMBL" id="QDGZ01000015">
    <property type="protein sequence ID" value="PVG80710.1"/>
    <property type="molecule type" value="Genomic_DNA"/>
</dbReference>
<evidence type="ECO:0008006" key="5">
    <source>
        <dbReference type="Google" id="ProtNLM"/>
    </source>
</evidence>
<dbReference type="AlphaFoldDB" id="A0A2T8F4V5"/>
<feature type="region of interest" description="Disordered" evidence="1">
    <location>
        <begin position="269"/>
        <end position="296"/>
    </location>
</feature>
<comment type="caution">
    <text evidence="3">The sequence shown here is derived from an EMBL/GenBank/DDBJ whole genome shotgun (WGS) entry which is preliminary data.</text>
</comment>
<protein>
    <recommendedName>
        <fullName evidence="5">Ig-like domain-containing protein</fullName>
    </recommendedName>
</protein>
<accession>A0A2T8F4V5</accession>
<dbReference type="InterPro" id="IPR006311">
    <property type="entry name" value="TAT_signal"/>
</dbReference>
<feature type="signal peptide" evidence="2">
    <location>
        <begin position="1"/>
        <end position="26"/>
    </location>
</feature>
<reference evidence="3 4" key="1">
    <citation type="submission" date="2018-04" db="EMBL/GenBank/DDBJ databases">
        <title>Genome of Nocardioides gansuensis WSJ-1.</title>
        <authorList>
            <person name="Wu S."/>
            <person name="Wang G."/>
        </authorList>
    </citation>
    <scope>NUCLEOTIDE SEQUENCE [LARGE SCALE GENOMIC DNA]</scope>
    <source>
        <strain evidence="3 4">WSJ-1</strain>
    </source>
</reference>
<evidence type="ECO:0000313" key="4">
    <source>
        <dbReference type="Proteomes" id="UP000246018"/>
    </source>
</evidence>
<sequence>MTTRRQLVTAVMAVGLLPLAAAPASGAPPANDELAGALVLQLGDRVVQDTSEATTTPQDEALNASCGAPETTASVWYTYSPDRDRMVVLDVTASDYSGGVLIFAGTPTVDSLVACGPGIVGLRARAGRTYSIMVVSDTGVSGGRLVLSLEKSPPPPRVHVTMAQRGVAFRGGAARLNGTYSCKHGEFAALNGTLFQRAGRLKIQGEFGREIRCNGERRRWSARVVSPVGTYARGHALARVRIVACGILACRQARTKREIRLAWASGSHGRQLVQPPTTGTQRPRPLVGLQGHWPGS</sequence>
<evidence type="ECO:0000313" key="3">
    <source>
        <dbReference type="EMBL" id="PVG80710.1"/>
    </source>
</evidence>
<dbReference type="Proteomes" id="UP000246018">
    <property type="component" value="Unassembled WGS sequence"/>
</dbReference>
<feature type="chain" id="PRO_5015395818" description="Ig-like domain-containing protein" evidence="2">
    <location>
        <begin position="27"/>
        <end position="296"/>
    </location>
</feature>
<evidence type="ECO:0000256" key="2">
    <source>
        <dbReference type="SAM" id="SignalP"/>
    </source>
</evidence>